<organism evidence="1 2">
    <name type="scientific">Elizabethkingia meningoseptica</name>
    <name type="common">Chryseobacterium meningosepticum</name>
    <dbReference type="NCBI Taxonomy" id="238"/>
    <lineage>
        <taxon>Bacteria</taxon>
        <taxon>Pseudomonadati</taxon>
        <taxon>Bacteroidota</taxon>
        <taxon>Flavobacteriia</taxon>
        <taxon>Flavobacteriales</taxon>
        <taxon>Weeksellaceae</taxon>
        <taxon>Elizabethkingia</taxon>
    </lineage>
</organism>
<gene>
    <name evidence="1" type="ORF">BMF97_10295</name>
</gene>
<keyword evidence="2" id="KW-1185">Reference proteome</keyword>
<evidence type="ECO:0000313" key="2">
    <source>
        <dbReference type="Proteomes" id="UP000188947"/>
    </source>
</evidence>
<reference evidence="1 2" key="1">
    <citation type="submission" date="2016-11" db="EMBL/GenBank/DDBJ databases">
        <title>Genome sequence and comparative genomic analysis of clinical strain Elizabethkingia meningoseptica 61421 PRCM.</title>
        <authorList>
            <person name="Wang M."/>
            <person name="Hu S."/>
            <person name="Cao L."/>
            <person name="Jiang T."/>
            <person name="Zhou Y."/>
            <person name="Ming D."/>
        </authorList>
    </citation>
    <scope>NUCLEOTIDE SEQUENCE [LARGE SCALE GENOMIC DNA]</scope>
    <source>
        <strain evidence="1 2">61421 PRCM</strain>
    </source>
</reference>
<sequence>MKQLNKFNIDEAASEGMTSEEIKLFLSQNSNGFIFQKVVERARQYSDLVIYYLEASYICEQIAVLGKVKSFEVDWKSGYHSIAQFVIIPKKLEELQEALYEISQALAGEHPDEFWWPENLEEYQENIKKRKLKFPELADDYFANLINGAYNEYESNYDNPAEFRSNILKQNPEHLFGFWKCMYSDTIQQDFYVSSESWIIPPQSDFKKILKKYSSIEKSSFDVGSLFSLNGNYFIISSNYVLAISFTSLAKAYQCISHVFNEETSFYQHHDWLYHFNNTSEVYISDFAGFIQFTINGYKVILWDQYKLSFNEINLLNKDAAIIFRTTSALIGLKENISCDWSRIDDESFEELCYDLIYYDPIFDNKTIRKMGKSRSRDGGRDIVVYTRERIAYKPQKFIFQCKLIKSNSSLTATKVLDISDIIEQYEADGYGIFTSGVIDSTLFDKIDKIASRRQLKTHLSSKYELERDLSMLPQLKDRYFK</sequence>
<dbReference type="AlphaFoldDB" id="A0A1V3TZG2"/>
<protein>
    <recommendedName>
        <fullName evidence="3">Restriction endonuclease type IV Mrr domain-containing protein</fullName>
    </recommendedName>
</protein>
<dbReference type="EMBL" id="MPOG01000011">
    <property type="protein sequence ID" value="OOH95221.1"/>
    <property type="molecule type" value="Genomic_DNA"/>
</dbReference>
<evidence type="ECO:0008006" key="3">
    <source>
        <dbReference type="Google" id="ProtNLM"/>
    </source>
</evidence>
<dbReference type="OrthoDB" id="582093at2"/>
<dbReference type="RefSeq" id="WP_077564634.1">
    <property type="nucleotide sequence ID" value="NZ_JACLFQ010000005.1"/>
</dbReference>
<accession>A0A1V3TZG2</accession>
<dbReference type="Proteomes" id="UP000188947">
    <property type="component" value="Unassembled WGS sequence"/>
</dbReference>
<proteinExistence type="predicted"/>
<comment type="caution">
    <text evidence="1">The sequence shown here is derived from an EMBL/GenBank/DDBJ whole genome shotgun (WGS) entry which is preliminary data.</text>
</comment>
<name>A0A1V3TZG2_ELIME</name>
<evidence type="ECO:0000313" key="1">
    <source>
        <dbReference type="EMBL" id="OOH95221.1"/>
    </source>
</evidence>